<dbReference type="GO" id="GO:0045732">
    <property type="term" value="P:positive regulation of protein catabolic process"/>
    <property type="evidence" value="ECO:0007669"/>
    <property type="project" value="TreeGrafter"/>
</dbReference>
<reference evidence="5" key="1">
    <citation type="submission" date="2020-06" db="EMBL/GenBank/DDBJ databases">
        <title>WGS assembly of Ceratodon purpureus strain R40.</title>
        <authorList>
            <person name="Carey S.B."/>
            <person name="Jenkins J."/>
            <person name="Shu S."/>
            <person name="Lovell J.T."/>
            <person name="Sreedasyam A."/>
            <person name="Maumus F."/>
            <person name="Tiley G.P."/>
            <person name="Fernandez-Pozo N."/>
            <person name="Barry K."/>
            <person name="Chen C."/>
            <person name="Wang M."/>
            <person name="Lipzen A."/>
            <person name="Daum C."/>
            <person name="Saski C.A."/>
            <person name="Payton A.C."/>
            <person name="Mcbreen J.C."/>
            <person name="Conrad R.E."/>
            <person name="Kollar L.M."/>
            <person name="Olsson S."/>
            <person name="Huttunen S."/>
            <person name="Landis J.B."/>
            <person name="Wickett N.J."/>
            <person name="Johnson M.G."/>
            <person name="Rensing S.A."/>
            <person name="Grimwood J."/>
            <person name="Schmutz J."/>
            <person name="Mcdaniel S.F."/>
        </authorList>
    </citation>
    <scope>NUCLEOTIDE SEQUENCE</scope>
    <source>
        <strain evidence="5">R40</strain>
    </source>
</reference>
<dbReference type="InterPro" id="IPR051573">
    <property type="entry name" value="Ankyrin-SOCS_box_domain"/>
</dbReference>
<dbReference type="Pfam" id="PF00023">
    <property type="entry name" value="Ank"/>
    <property type="match status" value="1"/>
</dbReference>
<sequence>MAIPHTMEEDGNAGHGEDLDLQVVVPEDVQAVMNAAEEGDAQALSSALANLASGVDCEGEDGDRPLHIACLYGHLSCVQILLAAGANIEVRDEDGGLPLHDACAGGYREIVSMLLRAANSQEQVKRVLDSFDIDGDTPLHHAARGNHSDVVQLLLDSGANPKIQNLVGQLPGDLADPDSPAQVRLNAAVEKLNAESA</sequence>
<dbReference type="FunFam" id="1.25.40.20:FF:000316">
    <property type="entry name" value="BRCA1-associated RING domain protein 1"/>
    <property type="match status" value="1"/>
</dbReference>
<evidence type="ECO:0000313" key="5">
    <source>
        <dbReference type="EMBL" id="KAG0588087.1"/>
    </source>
</evidence>
<evidence type="ECO:0000313" key="6">
    <source>
        <dbReference type="Proteomes" id="UP000822688"/>
    </source>
</evidence>
<name>A0A8T0IY11_CERPU</name>
<dbReference type="GO" id="GO:0016567">
    <property type="term" value="P:protein ubiquitination"/>
    <property type="evidence" value="ECO:0007669"/>
    <property type="project" value="TreeGrafter"/>
</dbReference>
<gene>
    <name evidence="5" type="ORF">KC19_2G215000</name>
</gene>
<organism evidence="5 6">
    <name type="scientific">Ceratodon purpureus</name>
    <name type="common">Fire moss</name>
    <name type="synonym">Dicranum purpureum</name>
    <dbReference type="NCBI Taxonomy" id="3225"/>
    <lineage>
        <taxon>Eukaryota</taxon>
        <taxon>Viridiplantae</taxon>
        <taxon>Streptophyta</taxon>
        <taxon>Embryophyta</taxon>
        <taxon>Bryophyta</taxon>
        <taxon>Bryophytina</taxon>
        <taxon>Bryopsida</taxon>
        <taxon>Dicranidae</taxon>
        <taxon>Pseudoditrichales</taxon>
        <taxon>Ditrichaceae</taxon>
        <taxon>Ceratodon</taxon>
    </lineage>
</organism>
<protein>
    <submittedName>
        <fullName evidence="5">Uncharacterized protein</fullName>
    </submittedName>
</protein>
<dbReference type="AlphaFoldDB" id="A0A8T0IY11"/>
<dbReference type="EMBL" id="CM026422">
    <property type="protein sequence ID" value="KAG0588087.1"/>
    <property type="molecule type" value="Genomic_DNA"/>
</dbReference>
<keyword evidence="2" id="KW-0677">Repeat</keyword>
<feature type="repeat" description="ANK" evidence="4">
    <location>
        <begin position="61"/>
        <end position="93"/>
    </location>
</feature>
<dbReference type="PANTHER" id="PTHR24136:SF15">
    <property type="entry name" value="ANK_REP_REGION DOMAIN-CONTAINING PROTEIN"/>
    <property type="match status" value="1"/>
</dbReference>
<comment type="similarity">
    <text evidence="1">Belongs to the ankyrin SOCS box (ASB) family.</text>
</comment>
<dbReference type="Pfam" id="PF12796">
    <property type="entry name" value="Ank_2"/>
    <property type="match status" value="1"/>
</dbReference>
<dbReference type="PROSITE" id="PS50297">
    <property type="entry name" value="ANK_REP_REGION"/>
    <property type="match status" value="2"/>
</dbReference>
<feature type="repeat" description="ANK" evidence="4">
    <location>
        <begin position="134"/>
        <end position="166"/>
    </location>
</feature>
<dbReference type="SMART" id="SM00248">
    <property type="entry name" value="ANK"/>
    <property type="match status" value="3"/>
</dbReference>
<proteinExistence type="inferred from homology"/>
<keyword evidence="6" id="KW-1185">Reference proteome</keyword>
<dbReference type="InterPro" id="IPR002110">
    <property type="entry name" value="Ankyrin_rpt"/>
</dbReference>
<evidence type="ECO:0000256" key="2">
    <source>
        <dbReference type="ARBA" id="ARBA00022737"/>
    </source>
</evidence>
<keyword evidence="3 4" id="KW-0040">ANK repeat</keyword>
<dbReference type="PANTHER" id="PTHR24136">
    <property type="entry name" value="SOWAH (DROSOPHILA) HOMOLOG"/>
    <property type="match status" value="1"/>
</dbReference>
<dbReference type="PRINTS" id="PR01415">
    <property type="entry name" value="ANKYRIN"/>
</dbReference>
<dbReference type="InterPro" id="IPR036770">
    <property type="entry name" value="Ankyrin_rpt-contain_sf"/>
</dbReference>
<dbReference type="PROSITE" id="PS50088">
    <property type="entry name" value="ANK_REPEAT"/>
    <property type="match status" value="2"/>
</dbReference>
<dbReference type="Gene3D" id="1.25.40.20">
    <property type="entry name" value="Ankyrin repeat-containing domain"/>
    <property type="match status" value="2"/>
</dbReference>
<comment type="caution">
    <text evidence="5">The sequence shown here is derived from an EMBL/GenBank/DDBJ whole genome shotgun (WGS) entry which is preliminary data.</text>
</comment>
<dbReference type="SUPFAM" id="SSF48403">
    <property type="entry name" value="Ankyrin repeat"/>
    <property type="match status" value="1"/>
</dbReference>
<evidence type="ECO:0000256" key="3">
    <source>
        <dbReference type="ARBA" id="ARBA00023043"/>
    </source>
</evidence>
<dbReference type="Proteomes" id="UP000822688">
    <property type="component" value="Chromosome 2"/>
</dbReference>
<evidence type="ECO:0000256" key="4">
    <source>
        <dbReference type="PROSITE-ProRule" id="PRU00023"/>
    </source>
</evidence>
<evidence type="ECO:0000256" key="1">
    <source>
        <dbReference type="ARBA" id="ARBA00005949"/>
    </source>
</evidence>
<accession>A0A8T0IY11</accession>